<evidence type="ECO:0000256" key="1">
    <source>
        <dbReference type="ARBA" id="ARBA00000447"/>
    </source>
</evidence>
<dbReference type="EC" id="3.1.22.1" evidence="3"/>
<gene>
    <name evidence="5" type="primary">DNASE2B</name>
    <name evidence="5" type="ORF">N1851_018505</name>
</gene>
<evidence type="ECO:0000313" key="5">
    <source>
        <dbReference type="EMBL" id="KAK0143395.1"/>
    </source>
</evidence>
<comment type="similarity">
    <text evidence="2">Belongs to the DNase II family.</text>
</comment>
<keyword evidence="4" id="KW-0378">Hydrolase</keyword>
<accession>A0AA47MNP8</accession>
<keyword evidence="6" id="KW-1185">Reference proteome</keyword>
<sequence length="405" mass="45667">MLTEVQGELLDGLHLERPQTQTPSETKSHLVGSQWLPVFQTERDVGILRPLVRMVPCGVQCKLIMVFLCFTACRTDISCRNEAGEPVDWFVVYKLPIHRIGQNGSGVEYLYIDSAVETWQISKFTVDTSDGAIGLTLNQLYLGQAYRSNSTVYAIYNDGPPDMVYLQGYGHTKGTLLFDHSQGFWLSHSVPHFPSFPEHGYMYPSSGKVNGQTFLCVTYKYGQFPIIARQLVYLIPRVYNCSVPSSFLDDLPDLAQLCKGSQPPLPSSSKNIDSLFSAKGEKFVSFVKSEDFVDDMYAGWVAQELATDLLAETWQRSEHELPSNCSLAHHAMNVKRVVLPGPTLFMSRNDHSKWCVSQRLEDQWACVGDLNRERAQAWRAGGLLCSRNPFIYKAFRQAVSWYIGC</sequence>
<evidence type="ECO:0000256" key="2">
    <source>
        <dbReference type="ARBA" id="ARBA00007527"/>
    </source>
</evidence>
<reference evidence="5" key="1">
    <citation type="journal article" date="2023" name="Front. Mar. Sci.">
        <title>A new Merluccius polli reference genome to investigate the effects of global change in West African waters.</title>
        <authorList>
            <person name="Mateo J.L."/>
            <person name="Blanco-Fernandez C."/>
            <person name="Garcia-Vazquez E."/>
            <person name="Machado-Schiaffino G."/>
        </authorList>
    </citation>
    <scope>NUCLEOTIDE SEQUENCE</scope>
    <source>
        <strain evidence="5">C29</strain>
        <tissue evidence="5">Fin</tissue>
    </source>
</reference>
<dbReference type="EMBL" id="JAOPHQ010003417">
    <property type="protein sequence ID" value="KAK0143395.1"/>
    <property type="molecule type" value="Genomic_DNA"/>
</dbReference>
<evidence type="ECO:0000313" key="6">
    <source>
        <dbReference type="Proteomes" id="UP001174136"/>
    </source>
</evidence>
<dbReference type="Pfam" id="PF03265">
    <property type="entry name" value="DNase_II"/>
    <property type="match status" value="1"/>
</dbReference>
<comment type="caution">
    <text evidence="5">The sequence shown here is derived from an EMBL/GenBank/DDBJ whole genome shotgun (WGS) entry which is preliminary data.</text>
</comment>
<dbReference type="Proteomes" id="UP001174136">
    <property type="component" value="Unassembled WGS sequence"/>
</dbReference>
<protein>
    <recommendedName>
        <fullName evidence="3">deoxyribonuclease II</fullName>
        <ecNumber evidence="3">3.1.22.1</ecNumber>
    </recommendedName>
</protein>
<dbReference type="GO" id="GO:0004531">
    <property type="term" value="F:deoxyribonuclease II activity"/>
    <property type="evidence" value="ECO:0007669"/>
    <property type="project" value="UniProtKB-EC"/>
</dbReference>
<dbReference type="AlphaFoldDB" id="A0AA47MNP8"/>
<organism evidence="5 6">
    <name type="scientific">Merluccius polli</name>
    <name type="common">Benguela hake</name>
    <name type="synonym">Merluccius cadenati</name>
    <dbReference type="NCBI Taxonomy" id="89951"/>
    <lineage>
        <taxon>Eukaryota</taxon>
        <taxon>Metazoa</taxon>
        <taxon>Chordata</taxon>
        <taxon>Craniata</taxon>
        <taxon>Vertebrata</taxon>
        <taxon>Euteleostomi</taxon>
        <taxon>Actinopterygii</taxon>
        <taxon>Neopterygii</taxon>
        <taxon>Teleostei</taxon>
        <taxon>Neoteleostei</taxon>
        <taxon>Acanthomorphata</taxon>
        <taxon>Zeiogadaria</taxon>
        <taxon>Gadariae</taxon>
        <taxon>Gadiformes</taxon>
        <taxon>Gadoidei</taxon>
        <taxon>Merlucciidae</taxon>
        <taxon>Merluccius</taxon>
    </lineage>
</organism>
<proteinExistence type="inferred from homology"/>
<comment type="catalytic activity">
    <reaction evidence="1">
        <text>Endonucleolytic cleavage to nucleoside 3'-phosphates and 3'-phosphooligonucleotide end-products.</text>
        <dbReference type="EC" id="3.1.22.1"/>
    </reaction>
</comment>
<dbReference type="InterPro" id="IPR004947">
    <property type="entry name" value="DNase_II"/>
</dbReference>
<dbReference type="PANTHER" id="PTHR10858">
    <property type="entry name" value="DEOXYRIBONUCLEASE II"/>
    <property type="match status" value="1"/>
</dbReference>
<name>A0AA47MNP8_MERPO</name>
<dbReference type="GO" id="GO:0006309">
    <property type="term" value="P:apoptotic DNA fragmentation"/>
    <property type="evidence" value="ECO:0007669"/>
    <property type="project" value="TreeGrafter"/>
</dbReference>
<dbReference type="PANTHER" id="PTHR10858:SF2">
    <property type="entry name" value="DEOXYRIBONUCLEASE-2-BETA"/>
    <property type="match status" value="1"/>
</dbReference>
<evidence type="ECO:0000256" key="4">
    <source>
        <dbReference type="ARBA" id="ARBA00022801"/>
    </source>
</evidence>
<evidence type="ECO:0000256" key="3">
    <source>
        <dbReference type="ARBA" id="ARBA00012036"/>
    </source>
</evidence>